<dbReference type="InterPro" id="IPR012799">
    <property type="entry name" value="FadB"/>
</dbReference>
<evidence type="ECO:0000313" key="18">
    <source>
        <dbReference type="Proteomes" id="UP000640333"/>
    </source>
</evidence>
<dbReference type="InterPro" id="IPR018376">
    <property type="entry name" value="Enoyl-CoA_hyd/isom_CS"/>
</dbReference>
<evidence type="ECO:0000259" key="15">
    <source>
        <dbReference type="Pfam" id="PF00725"/>
    </source>
</evidence>
<gene>
    <name evidence="17" type="primary">fadB</name>
    <name evidence="17" type="ORF">IOQ59_05695</name>
</gene>
<dbReference type="CDD" id="cd06558">
    <property type="entry name" value="crotonase-like"/>
    <property type="match status" value="1"/>
</dbReference>
<dbReference type="FunFam" id="3.40.50.720:FF:000009">
    <property type="entry name" value="Fatty oxidation complex, alpha subunit"/>
    <property type="match status" value="1"/>
</dbReference>
<sequence>MLYQGQSIRVEAVEEGLFNLVFDNQNESINKLDQATLGELREAVTQLSARDDLKGVMFSSAKSCFIVGADIKEFNQMFSHEEEAIVAALMELNQIFNTIEDLPCPTVTAINGIALGGGFELCLSTDYRVMADGAKVGLPEVKLGIYPGWGGTVRLPRLIGVDNANEWICGGVEKRAAAALKDGAADAVVAVEQVQEAALDLLRNCIAGKFDYMARREEKKSPIKLNQIEQMMAFESAKGYIGGKAGPHYPAPLAALKTIQKHANLPRDKALPIEAKGFAKLAKNDVTRALVGLFLKDQAIKKITGKYEAQAEPVKMAAVLGAGIMGGGVAYQSASKGTPILMKDIAEPALQLGLDEANKLLGGQLKRKRIDAAKMAQVINRITPTLSYGDFDRVDLVVEAVVENPNVKKAVLAETEKHLPEGAVLTSNTSTISITDLATALEKPENFCGMHFFNPVHKMPLVEVIRGEKTSESAIARTVAYAKAMGKTPIVVNDCPGFLVNRILFPYFGGFSALLSDGADFRRIDKVMERFGWPMGPAYLLDVVGVDTAHHADRVMAAGFPDRMEHEGENIIDRMFKLERFGQKNAKGFYRYEMDRKGKPKKLPDDSVDALLDGVVGSAREFTDEEIIERMMVPLCIETVRCLEDDIVASPAEADMGLIMGIGFPPFLGGPLHYLDKMGLDNFCNMAAKYEALGPLYQPTEKMKQMAAAGETYFG</sequence>
<evidence type="ECO:0000313" key="17">
    <source>
        <dbReference type="EMBL" id="MBE9396754.1"/>
    </source>
</evidence>
<evidence type="ECO:0000256" key="13">
    <source>
        <dbReference type="ARBA" id="ARBA00049556"/>
    </source>
</evidence>
<dbReference type="Gene3D" id="3.40.50.720">
    <property type="entry name" value="NAD(P)-binding Rossmann-like Domain"/>
    <property type="match status" value="1"/>
</dbReference>
<dbReference type="RefSeq" id="WP_193952307.1">
    <property type="nucleotide sequence ID" value="NZ_JADEYS010000004.1"/>
</dbReference>
<dbReference type="Pfam" id="PF00725">
    <property type="entry name" value="3HCDH"/>
    <property type="match status" value="1"/>
</dbReference>
<dbReference type="GO" id="GO:0004300">
    <property type="term" value="F:enoyl-CoA hydratase activity"/>
    <property type="evidence" value="ECO:0007669"/>
    <property type="project" value="UniProtKB-EC"/>
</dbReference>
<evidence type="ECO:0000256" key="5">
    <source>
        <dbReference type="ARBA" id="ARBA00022832"/>
    </source>
</evidence>
<dbReference type="InterPro" id="IPR006180">
    <property type="entry name" value="3-OHacyl-CoA_DH_CS"/>
</dbReference>
<dbReference type="GO" id="GO:0070403">
    <property type="term" value="F:NAD+ binding"/>
    <property type="evidence" value="ECO:0007669"/>
    <property type="project" value="InterPro"/>
</dbReference>
<evidence type="ECO:0000256" key="8">
    <source>
        <dbReference type="ARBA" id="ARBA00023027"/>
    </source>
</evidence>
<dbReference type="GO" id="GO:0036125">
    <property type="term" value="C:fatty acid beta-oxidation multienzyme complex"/>
    <property type="evidence" value="ECO:0007669"/>
    <property type="project" value="InterPro"/>
</dbReference>
<organism evidence="17 18">
    <name type="scientific">Pontibacterium sinense</name>
    <dbReference type="NCBI Taxonomy" id="2781979"/>
    <lineage>
        <taxon>Bacteria</taxon>
        <taxon>Pseudomonadati</taxon>
        <taxon>Pseudomonadota</taxon>
        <taxon>Gammaproteobacteria</taxon>
        <taxon>Oceanospirillales</taxon>
        <taxon>Oceanospirillaceae</taxon>
        <taxon>Pontibacterium</taxon>
    </lineage>
</organism>
<dbReference type="InterPro" id="IPR001753">
    <property type="entry name" value="Enoyl-CoA_hydra/iso"/>
</dbReference>
<dbReference type="GO" id="GO:0016509">
    <property type="term" value="F:long-chain (3S)-3-hydroxyacyl-CoA dehydrogenase (NAD+) activity"/>
    <property type="evidence" value="ECO:0007669"/>
    <property type="project" value="TreeGrafter"/>
</dbReference>
<comment type="catalytic activity">
    <reaction evidence="13">
        <text>a (3S)-3-hydroxyacyl-CoA + NAD(+) = a 3-oxoacyl-CoA + NADH + H(+)</text>
        <dbReference type="Rhea" id="RHEA:22432"/>
        <dbReference type="ChEBI" id="CHEBI:15378"/>
        <dbReference type="ChEBI" id="CHEBI:57318"/>
        <dbReference type="ChEBI" id="CHEBI:57540"/>
        <dbReference type="ChEBI" id="CHEBI:57945"/>
        <dbReference type="ChEBI" id="CHEBI:90726"/>
        <dbReference type="EC" id="1.1.1.35"/>
    </reaction>
</comment>
<evidence type="ECO:0000256" key="6">
    <source>
        <dbReference type="ARBA" id="ARBA00022963"/>
    </source>
</evidence>
<dbReference type="InterPro" id="IPR006176">
    <property type="entry name" value="3-OHacyl-CoA_DH_NAD-bd"/>
</dbReference>
<evidence type="ECO:0000256" key="4">
    <source>
        <dbReference type="ARBA" id="ARBA00012076"/>
    </source>
</evidence>
<dbReference type="SUPFAM" id="SSF48179">
    <property type="entry name" value="6-phosphogluconate dehydrogenase C-terminal domain-like"/>
    <property type="match status" value="2"/>
</dbReference>
<dbReference type="PROSITE" id="PS00166">
    <property type="entry name" value="ENOYL_COA_HYDRATASE"/>
    <property type="match status" value="1"/>
</dbReference>
<dbReference type="InterPro" id="IPR036291">
    <property type="entry name" value="NAD(P)-bd_dom_sf"/>
</dbReference>
<dbReference type="NCBIfam" id="TIGR02437">
    <property type="entry name" value="FadB"/>
    <property type="match status" value="1"/>
</dbReference>
<keyword evidence="12" id="KW-0511">Multifunctional enzyme</keyword>
<dbReference type="InterPro" id="IPR029045">
    <property type="entry name" value="ClpP/crotonase-like_dom_sf"/>
</dbReference>
<dbReference type="UniPathway" id="UPA00659"/>
<reference evidence="17" key="1">
    <citation type="submission" date="2020-10" db="EMBL/GenBank/DDBJ databases">
        <title>Bacterium isolated from coastal waters sediment.</title>
        <authorList>
            <person name="Chen R.-J."/>
            <person name="Lu D.-C."/>
            <person name="Zhu K.-L."/>
            <person name="Du Z.-J."/>
        </authorList>
    </citation>
    <scope>NUCLEOTIDE SEQUENCE</scope>
    <source>
        <strain evidence="17">N1Y112</strain>
    </source>
</reference>
<accession>A0A8J7FC99</accession>
<protein>
    <recommendedName>
        <fullName evidence="4">enoyl-CoA hydratase</fullName>
        <ecNumber evidence="4">4.2.1.17</ecNumber>
    </recommendedName>
</protein>
<comment type="similarity">
    <text evidence="14">Belongs to the enoyl-CoA hydratase/isomerase family.</text>
</comment>
<comment type="caution">
    <text evidence="17">The sequence shown here is derived from an EMBL/GenBank/DDBJ whole genome shotgun (WGS) entry which is preliminary data.</text>
</comment>
<keyword evidence="18" id="KW-1185">Reference proteome</keyword>
<feature type="domain" description="3-hydroxyacyl-CoA dehydrogenase C-terminal" evidence="15">
    <location>
        <begin position="497"/>
        <end position="592"/>
    </location>
</feature>
<comment type="similarity">
    <text evidence="2">In the central section; belongs to the 3-hydroxyacyl-CoA dehydrogenase family.</text>
</comment>
<evidence type="ECO:0000256" key="12">
    <source>
        <dbReference type="ARBA" id="ARBA00023268"/>
    </source>
</evidence>
<keyword evidence="5" id="KW-0276">Fatty acid metabolism</keyword>
<dbReference type="AlphaFoldDB" id="A0A8J7FC99"/>
<comment type="similarity">
    <text evidence="3">In the N-terminal section; belongs to the enoyl-CoA hydratase/isomerase family.</text>
</comment>
<feature type="domain" description="3-hydroxyacyl-CoA dehydrogenase NAD binding" evidence="16">
    <location>
        <begin position="317"/>
        <end position="495"/>
    </location>
</feature>
<dbReference type="InterPro" id="IPR008927">
    <property type="entry name" value="6-PGluconate_DH-like_C_sf"/>
</dbReference>
<evidence type="ECO:0000256" key="7">
    <source>
        <dbReference type="ARBA" id="ARBA00023002"/>
    </source>
</evidence>
<evidence type="ECO:0000256" key="14">
    <source>
        <dbReference type="RuleBase" id="RU003707"/>
    </source>
</evidence>
<dbReference type="PANTHER" id="PTHR43612">
    <property type="entry name" value="TRIFUNCTIONAL ENZYME SUBUNIT ALPHA"/>
    <property type="match status" value="1"/>
</dbReference>
<keyword evidence="11" id="KW-0456">Lyase</keyword>
<evidence type="ECO:0000256" key="11">
    <source>
        <dbReference type="ARBA" id="ARBA00023239"/>
    </source>
</evidence>
<proteinExistence type="inferred from homology"/>
<dbReference type="Proteomes" id="UP000640333">
    <property type="component" value="Unassembled WGS sequence"/>
</dbReference>
<dbReference type="EMBL" id="JADEYS010000004">
    <property type="protein sequence ID" value="MBE9396754.1"/>
    <property type="molecule type" value="Genomic_DNA"/>
</dbReference>
<comment type="pathway">
    <text evidence="1">Lipid metabolism; fatty acid beta-oxidation.</text>
</comment>
<dbReference type="InterPro" id="IPR050136">
    <property type="entry name" value="FA_oxidation_alpha_subunit"/>
</dbReference>
<keyword evidence="10" id="KW-0413">Isomerase</keyword>
<evidence type="ECO:0000256" key="9">
    <source>
        <dbReference type="ARBA" id="ARBA00023098"/>
    </source>
</evidence>
<evidence type="ECO:0000256" key="2">
    <source>
        <dbReference type="ARBA" id="ARBA00007005"/>
    </source>
</evidence>
<dbReference type="Gene3D" id="3.90.226.10">
    <property type="entry name" value="2-enoyl-CoA Hydratase, Chain A, domain 1"/>
    <property type="match status" value="1"/>
</dbReference>
<dbReference type="SUPFAM" id="SSF51735">
    <property type="entry name" value="NAD(P)-binding Rossmann-fold domains"/>
    <property type="match status" value="1"/>
</dbReference>
<dbReference type="NCBIfam" id="NF008727">
    <property type="entry name" value="PRK11730.1"/>
    <property type="match status" value="1"/>
</dbReference>
<evidence type="ECO:0000256" key="1">
    <source>
        <dbReference type="ARBA" id="ARBA00005005"/>
    </source>
</evidence>
<keyword evidence="8" id="KW-0520">NAD</keyword>
<evidence type="ECO:0000256" key="10">
    <source>
        <dbReference type="ARBA" id="ARBA00023235"/>
    </source>
</evidence>
<keyword evidence="6" id="KW-0442">Lipid degradation</keyword>
<dbReference type="Pfam" id="PF02737">
    <property type="entry name" value="3HCDH_N"/>
    <property type="match status" value="1"/>
</dbReference>
<dbReference type="PROSITE" id="PS00067">
    <property type="entry name" value="3HCDH"/>
    <property type="match status" value="1"/>
</dbReference>
<dbReference type="InterPro" id="IPR006108">
    <property type="entry name" value="3HC_DH_C"/>
</dbReference>
<dbReference type="GO" id="GO:0004165">
    <property type="term" value="F:delta(3)-delta(2)-enoyl-CoA isomerase activity"/>
    <property type="evidence" value="ECO:0007669"/>
    <property type="project" value="InterPro"/>
</dbReference>
<dbReference type="Gene3D" id="1.10.1040.50">
    <property type="match status" value="1"/>
</dbReference>
<dbReference type="SUPFAM" id="SSF52096">
    <property type="entry name" value="ClpP/crotonase"/>
    <property type="match status" value="1"/>
</dbReference>
<dbReference type="GO" id="GO:0008692">
    <property type="term" value="F:3-hydroxybutyryl-CoA epimerase activity"/>
    <property type="evidence" value="ECO:0007669"/>
    <property type="project" value="InterPro"/>
</dbReference>
<name>A0A8J7FC99_9GAMM</name>
<evidence type="ECO:0000256" key="3">
    <source>
        <dbReference type="ARBA" id="ARBA00008750"/>
    </source>
</evidence>
<dbReference type="GO" id="GO:0006635">
    <property type="term" value="P:fatty acid beta-oxidation"/>
    <property type="evidence" value="ECO:0007669"/>
    <property type="project" value="UniProtKB-UniPathway"/>
</dbReference>
<dbReference type="EC" id="4.2.1.17" evidence="4"/>
<dbReference type="PANTHER" id="PTHR43612:SF3">
    <property type="entry name" value="TRIFUNCTIONAL ENZYME SUBUNIT ALPHA, MITOCHONDRIAL"/>
    <property type="match status" value="1"/>
</dbReference>
<keyword evidence="9" id="KW-0443">Lipid metabolism</keyword>
<dbReference type="Pfam" id="PF00378">
    <property type="entry name" value="ECH_1"/>
    <property type="match status" value="1"/>
</dbReference>
<keyword evidence="7" id="KW-0560">Oxidoreductase</keyword>
<evidence type="ECO:0000259" key="16">
    <source>
        <dbReference type="Pfam" id="PF02737"/>
    </source>
</evidence>